<evidence type="ECO:0000259" key="2">
    <source>
        <dbReference type="Pfam" id="PF21075"/>
    </source>
</evidence>
<proteinExistence type="predicted"/>
<dbReference type="InterPro" id="IPR049058">
    <property type="entry name" value="NAD_Glu_DH_HM2"/>
</dbReference>
<dbReference type="EMBL" id="HE663493">
    <property type="protein sequence ID" value="CCG08052.1"/>
    <property type="molecule type" value="Genomic_DNA"/>
</dbReference>
<protein>
    <submittedName>
        <fullName evidence="4">Glutamate dehydrogenase (NAD)</fullName>
        <ecNumber evidence="4">1.4.1.2</ecNumber>
    </submittedName>
</protein>
<feature type="region of interest" description="Disordered" evidence="1">
    <location>
        <begin position="824"/>
        <end position="847"/>
    </location>
</feature>
<feature type="region of interest" description="Disordered" evidence="1">
    <location>
        <begin position="60"/>
        <end position="95"/>
    </location>
</feature>
<dbReference type="GO" id="GO:0006538">
    <property type="term" value="P:L-glutamate catabolic process"/>
    <property type="evidence" value="ECO:0007669"/>
    <property type="project" value="InterPro"/>
</dbReference>
<dbReference type="PANTHER" id="PTHR43403">
    <property type="entry name" value="NAD-SPECIFIC GLUTAMATE DEHYDROGENASE"/>
    <property type="match status" value="1"/>
</dbReference>
<dbReference type="KEGG" id="rpm:RSPPHO_01426"/>
<dbReference type="InterPro" id="IPR024727">
    <property type="entry name" value="NAD_Glu_DH_N_ACT1"/>
</dbReference>
<evidence type="ECO:0000259" key="3">
    <source>
        <dbReference type="Pfam" id="PF21076"/>
    </source>
</evidence>
<dbReference type="InterPro" id="IPR007780">
    <property type="entry name" value="NAD_Glu_DH_bac"/>
</dbReference>
<dbReference type="PANTHER" id="PTHR43403:SF1">
    <property type="entry name" value="NAD-SPECIFIC GLUTAMATE DEHYDROGENASE"/>
    <property type="match status" value="1"/>
</dbReference>
<gene>
    <name evidence="4" type="ORF">RSPPHO_01426</name>
</gene>
<dbReference type="HOGENOM" id="CLU_336455_0_0_5"/>
<dbReference type="STRING" id="1150469.RSPPHO_01426"/>
<dbReference type="Proteomes" id="UP000033220">
    <property type="component" value="Chromosome DSM 122"/>
</dbReference>
<dbReference type="GO" id="GO:0004069">
    <property type="term" value="F:L-aspartate:2-oxoglutarate aminotransferase activity"/>
    <property type="evidence" value="ECO:0007669"/>
    <property type="project" value="InterPro"/>
</dbReference>
<evidence type="ECO:0000313" key="4">
    <source>
        <dbReference type="EMBL" id="CCG08052.1"/>
    </source>
</evidence>
<dbReference type="InterPro" id="IPR049059">
    <property type="entry name" value="NAD_Glu_DH_HM1"/>
</dbReference>
<dbReference type="Pfam" id="PF21073">
    <property type="entry name" value="GDH_HM1"/>
    <property type="match status" value="1"/>
</dbReference>
<sequence length="847" mass="90348">MLTQQNGHPLGLNGGHGLGQRLNHDRRQALRGFVEQQHIGIAGQGACDTEHLLFAPREQAGRPAPEGSQGGKQGLEPGLAPGTGAPRHADPNVFGDRQAGEHAALLGHPAKTGAGQGVQRPAENGLAVQADVACRDSDQAQNGEEGGAFPRPVASEQGHALAGADREAEAEQNLGRSVTGLDIVNVQHPAHLFALCLRLVPKCVRADATTREGWPPQAPRFLVEISPMVPADDARAHALIESVVALVGRRLEGPPSGPACQFVRLCLAGVPPEDLMGFDAETLYGQTLSLWSFARRRTPGRPKVRAYRPSLEEHGWGCDHAVVEIVSDDRPFLVDSVVAELTRLGLGVRLLVHPVLRVTRDASGSVSDLAPLDSPSGAPESIMHLQVVAPADPARLAAAEDAVLAVLELVRLAVTDWQAMRQTCTALGETLPDEERAFLRWLADDHFTFLGALPLGGGETLGLLRAPETAPADLLGFDPARLPADGPRLLLTKSLERARVHRPVAYDVVVVRAPSESWLFLGLFTADVYTDSPREVPLLRGKITQAITVTGRAPGTHDGRKLLAILETLPRDELFQADAATLARIALGVLRVQERPRPALFLRAEPLGRFVSCLVFVPRDRHDTALRLGIQTILEEAFDGRVLAFSTQMADTPLARLHVCVQTQPGILAQVDARALEARIADAARAWTDALAEALVATHGEERGSLLASRYAQAFPAGYRERFGAPQAVADINRLEEARAPEGPRLFPDLVPGHGGCGARGPLQDLSARGTAALVGNRAVAGKPGLSGDWGNALCRKARRCPRRGPAPAVAARCVAGQCRWPTPGGRRPARRGSGLLCPPAARRGRK</sequence>
<evidence type="ECO:0000256" key="1">
    <source>
        <dbReference type="SAM" id="MobiDB-lite"/>
    </source>
</evidence>
<dbReference type="AlphaFoldDB" id="H6SJ87"/>
<feature type="region of interest" description="Disordered" evidence="1">
    <location>
        <begin position="138"/>
        <end position="173"/>
    </location>
</feature>
<evidence type="ECO:0000313" key="5">
    <source>
        <dbReference type="Proteomes" id="UP000033220"/>
    </source>
</evidence>
<feature type="domain" description="NAD-glutamate dehydrogenase N-terminal ACT1" evidence="2">
    <location>
        <begin position="262"/>
        <end position="401"/>
    </location>
</feature>
<dbReference type="EC" id="1.4.1.2" evidence="4"/>
<organism evidence="4 5">
    <name type="scientific">Pararhodospirillum photometricum DSM 122</name>
    <dbReference type="NCBI Taxonomy" id="1150469"/>
    <lineage>
        <taxon>Bacteria</taxon>
        <taxon>Pseudomonadati</taxon>
        <taxon>Pseudomonadota</taxon>
        <taxon>Alphaproteobacteria</taxon>
        <taxon>Rhodospirillales</taxon>
        <taxon>Rhodospirillaceae</taxon>
        <taxon>Pararhodospirillum</taxon>
    </lineage>
</organism>
<feature type="region of interest" description="Disordered" evidence="1">
    <location>
        <begin position="1"/>
        <end position="21"/>
    </location>
</feature>
<dbReference type="GO" id="GO:0004352">
    <property type="term" value="F:glutamate dehydrogenase (NAD+) activity"/>
    <property type="evidence" value="ECO:0007669"/>
    <property type="project" value="UniProtKB-EC"/>
</dbReference>
<keyword evidence="4" id="KW-0560">Oxidoreductase</keyword>
<dbReference type="AntiFam" id="ANF00095">
    <property type="entry name" value="Shadow ORF (opposite ABC transporters)"/>
</dbReference>
<feature type="domain" description="NAD-glutamate dehydrogenase ACT2" evidence="3">
    <location>
        <begin position="600"/>
        <end position="688"/>
    </location>
</feature>
<name>H6SJ87_PARPM</name>
<reference evidence="4 5" key="1">
    <citation type="submission" date="2012-02" db="EMBL/GenBank/DDBJ databases">
        <title>Shotgun genome sequence of Phaeospirillum photometricum DSM 122.</title>
        <authorList>
            <person name="Duquesne K."/>
            <person name="Sturgis J."/>
        </authorList>
    </citation>
    <scope>NUCLEOTIDE SEQUENCE [LARGE SCALE GENOMIC DNA]</scope>
    <source>
        <strain evidence="5">DSM122</strain>
    </source>
</reference>
<dbReference type="Pfam" id="PF21075">
    <property type="entry name" value="GDH_ACT1"/>
    <property type="match status" value="1"/>
</dbReference>
<dbReference type="PATRIC" id="fig|1150469.3.peg.1607"/>
<dbReference type="Pfam" id="PF21076">
    <property type="entry name" value="GDH_ACT2"/>
    <property type="match status" value="1"/>
</dbReference>
<dbReference type="Pfam" id="PF21079">
    <property type="entry name" value="GDH_HM2"/>
    <property type="match status" value="1"/>
</dbReference>
<keyword evidence="5" id="KW-1185">Reference proteome</keyword>
<feature type="compositionally biased region" description="Low complexity" evidence="1">
    <location>
        <begin position="1"/>
        <end position="11"/>
    </location>
</feature>
<accession>H6SJ87</accession>
<dbReference type="eggNOG" id="COG2902">
    <property type="taxonomic scope" value="Bacteria"/>
</dbReference>
<dbReference type="InterPro" id="IPR049062">
    <property type="entry name" value="NAD_Glu_DH_ACT2"/>
</dbReference>